<evidence type="ECO:0000256" key="1">
    <source>
        <dbReference type="SAM" id="SignalP"/>
    </source>
</evidence>
<gene>
    <name evidence="2" type="ORF">N7E81_04135</name>
</gene>
<name>A0ABY6D2E3_9BACT</name>
<dbReference type="RefSeq" id="WP_263052018.1">
    <property type="nucleotide sequence ID" value="NZ_CP106735.1"/>
</dbReference>
<sequence>MLKKLLFIAMVLPLCAYAQEETNETTTMATGTADAPSFKNKRGVEVLPQAGDWSIGISASTALDYLGNIFTTGTNNNSDWWEYKGSPATQTVIQGKYFTSGTFAYRAGVNLNFANGKAYYQTNDDNGSSPDSYVQDTRTYSRAGVTLLVGAEKRKGTGRVQGVYGADVFFSFASNTKYTYEYGNAITETNQSPTFNAPQVGVGGTSPSEGYRITDTKGTSNFGVGAQAFIGVEVFVFPKISLGGMFTWGVSYTSTGTSYVTEEAWDGQSGSVKEYTTTTINGYDLNAGIGNMNGIVSANFYF</sequence>
<feature type="chain" id="PRO_5045111060" evidence="1">
    <location>
        <begin position="19"/>
        <end position="302"/>
    </location>
</feature>
<reference evidence="2" key="1">
    <citation type="submission" date="2022-10" db="EMBL/GenBank/DDBJ databases">
        <title>Comparative genomics and taxonomic characterization of three novel marine species of genus Reichenbachiella exhibiting antioxidant and polysaccharide degradation activities.</title>
        <authorList>
            <person name="Muhammad N."/>
            <person name="Lee Y.-J."/>
            <person name="Ko J."/>
            <person name="Kim S.-G."/>
        </authorList>
    </citation>
    <scope>NUCLEOTIDE SEQUENCE</scope>
    <source>
        <strain evidence="2">Wsw4-B4</strain>
    </source>
</reference>
<keyword evidence="1" id="KW-0732">Signal</keyword>
<dbReference type="Proteomes" id="UP001062165">
    <property type="component" value="Chromosome"/>
</dbReference>
<dbReference type="EMBL" id="CP106735">
    <property type="protein sequence ID" value="UXX80288.1"/>
    <property type="molecule type" value="Genomic_DNA"/>
</dbReference>
<protein>
    <submittedName>
        <fullName evidence="2">Uncharacterized protein</fullName>
    </submittedName>
</protein>
<keyword evidence="3" id="KW-1185">Reference proteome</keyword>
<feature type="signal peptide" evidence="1">
    <location>
        <begin position="1"/>
        <end position="18"/>
    </location>
</feature>
<proteinExistence type="predicted"/>
<accession>A0ABY6D2E3</accession>
<organism evidence="2 3">
    <name type="scientific">Reichenbachiella carrageenanivorans</name>
    <dbReference type="NCBI Taxonomy" id="2979869"/>
    <lineage>
        <taxon>Bacteria</taxon>
        <taxon>Pseudomonadati</taxon>
        <taxon>Bacteroidota</taxon>
        <taxon>Cytophagia</taxon>
        <taxon>Cytophagales</taxon>
        <taxon>Reichenbachiellaceae</taxon>
        <taxon>Reichenbachiella</taxon>
    </lineage>
</organism>
<evidence type="ECO:0000313" key="3">
    <source>
        <dbReference type="Proteomes" id="UP001062165"/>
    </source>
</evidence>
<evidence type="ECO:0000313" key="2">
    <source>
        <dbReference type="EMBL" id="UXX80288.1"/>
    </source>
</evidence>